<gene>
    <name evidence="1" type="ORF">FOB51_14850</name>
</gene>
<evidence type="ECO:0000313" key="2">
    <source>
        <dbReference type="Proteomes" id="UP000324507"/>
    </source>
</evidence>
<name>A0A5P2QUX2_9RHOB</name>
<protein>
    <submittedName>
        <fullName evidence="1">Uncharacterized protein</fullName>
    </submittedName>
</protein>
<dbReference type="AlphaFoldDB" id="A0A5P2QUX2"/>
<sequence>MTRRSGAKPSGSEGQGLANINLKVSEDERWAFKEWCVQHRISQVDGFRRAFELLKRHGLDD</sequence>
<organism evidence="1 2">
    <name type="scientific">Paracoccus yeei</name>
    <dbReference type="NCBI Taxonomy" id="147645"/>
    <lineage>
        <taxon>Bacteria</taxon>
        <taxon>Pseudomonadati</taxon>
        <taxon>Pseudomonadota</taxon>
        <taxon>Alphaproteobacteria</taxon>
        <taxon>Rhodobacterales</taxon>
        <taxon>Paracoccaceae</taxon>
        <taxon>Paracoccus</taxon>
    </lineage>
</organism>
<evidence type="ECO:0000313" key="1">
    <source>
        <dbReference type="EMBL" id="QEU09176.1"/>
    </source>
</evidence>
<dbReference type="EMBL" id="CP044081">
    <property type="protein sequence ID" value="QEU09176.1"/>
    <property type="molecule type" value="Genomic_DNA"/>
</dbReference>
<proteinExistence type="predicted"/>
<dbReference type="Proteomes" id="UP000324507">
    <property type="component" value="Chromosome"/>
</dbReference>
<reference evidence="1 2" key="1">
    <citation type="submission" date="2019-09" db="EMBL/GenBank/DDBJ databases">
        <title>FDA dAtabase for Regulatory Grade micrObial Sequences (FDA-ARGOS): Supporting development and validation of Infectious Disease Dx tests.</title>
        <authorList>
            <person name="Sciortino C."/>
            <person name="Tallon L."/>
            <person name="Sadzewicz L."/>
            <person name="Vavikolanu K."/>
            <person name="Mehta A."/>
            <person name="Aluvathingal J."/>
            <person name="Nadendla S."/>
            <person name="Nandy P."/>
            <person name="Geyer C."/>
            <person name="Yan Y."/>
            <person name="Sichtig H."/>
        </authorList>
    </citation>
    <scope>NUCLEOTIDE SEQUENCE [LARGE SCALE GENOMIC DNA]</scope>
    <source>
        <strain evidence="1 2">FDAARGOS_643</strain>
    </source>
</reference>
<accession>A0A5P2QUX2</accession>